<accession>A0A5C4NN77</accession>
<protein>
    <submittedName>
        <fullName evidence="1">Uncharacterized protein</fullName>
    </submittedName>
</protein>
<gene>
    <name evidence="1" type="ORF">FHG71_01915</name>
</gene>
<keyword evidence="2" id="KW-1185">Reference proteome</keyword>
<dbReference type="Pfam" id="PF20343">
    <property type="entry name" value="DUF6638"/>
    <property type="match status" value="1"/>
</dbReference>
<proteinExistence type="predicted"/>
<name>A0A5C4NN77_9RHOB</name>
<comment type="caution">
    <text evidence="1">The sequence shown here is derived from an EMBL/GenBank/DDBJ whole genome shotgun (WGS) entry which is preliminary data.</text>
</comment>
<reference evidence="1 2" key="1">
    <citation type="submission" date="2019-06" db="EMBL/GenBank/DDBJ databases">
        <authorList>
            <person name="Jiang L."/>
        </authorList>
    </citation>
    <scope>NUCLEOTIDE SEQUENCE [LARGE SCALE GENOMIC DNA]</scope>
    <source>
        <strain evidence="1 2">YIM 48858</strain>
    </source>
</reference>
<dbReference type="RefSeq" id="WP_139079902.1">
    <property type="nucleotide sequence ID" value="NZ_VDFV01000001.1"/>
</dbReference>
<dbReference type="InterPro" id="IPR046578">
    <property type="entry name" value="DUF6638"/>
</dbReference>
<sequence>MRHLVEKGLVFGGLILVDSPVLVERYRRALKHLTGKESKLEDFHVDISGFSPEIGDELGDMHYLNHPGFNRQFILLTTDQKNAPLLHSAFSTSRSVLRRFIEANETELFALTARDAVAGELVNSAFAADAPARLFDIRKVTVEADTTQGTVAAADRLAGLIERFKTEPDAWWDDKLIAEMIEMAGVTGDLTRNPVRLRAMSFEQDDFWTSHFGGVYLFRSVPQPAAIVAGDKHDLGPLPVPEVLDLQDRTGIARFLAVNELAEPVVTGRSSETVALLRQKMDFIAADVVGTEGTLPQEVTRRDLRVLARRHAGQLPPEWDGLAALLAWAEEGARWPRITSDHPAYFYTLKARRTPAAELVNMLLAELAPRDVRQVFLCHKELFYRLYRTWPEAKQAFVAEILSSEYRMDEAGTRETIFGPEDAMQEPASLAEGPWGQVTPSGADERDIMDLVGPWGVLRRR</sequence>
<organism evidence="1 2">
    <name type="scientific">Rubellimicrobium roseum</name>
    <dbReference type="NCBI Taxonomy" id="687525"/>
    <lineage>
        <taxon>Bacteria</taxon>
        <taxon>Pseudomonadati</taxon>
        <taxon>Pseudomonadota</taxon>
        <taxon>Alphaproteobacteria</taxon>
        <taxon>Rhodobacterales</taxon>
        <taxon>Roseobacteraceae</taxon>
        <taxon>Rubellimicrobium</taxon>
    </lineage>
</organism>
<evidence type="ECO:0000313" key="1">
    <source>
        <dbReference type="EMBL" id="TNC74908.1"/>
    </source>
</evidence>
<dbReference type="EMBL" id="VDFV01000001">
    <property type="protein sequence ID" value="TNC74908.1"/>
    <property type="molecule type" value="Genomic_DNA"/>
</dbReference>
<dbReference type="AlphaFoldDB" id="A0A5C4NN77"/>
<evidence type="ECO:0000313" key="2">
    <source>
        <dbReference type="Proteomes" id="UP000305709"/>
    </source>
</evidence>
<dbReference type="OrthoDB" id="8430253at2"/>
<dbReference type="Proteomes" id="UP000305709">
    <property type="component" value="Unassembled WGS sequence"/>
</dbReference>